<protein>
    <submittedName>
        <fullName evidence="2">Uncharacterized protein</fullName>
    </submittedName>
</protein>
<proteinExistence type="predicted"/>
<keyword evidence="3" id="KW-1185">Reference proteome</keyword>
<evidence type="ECO:0000313" key="2">
    <source>
        <dbReference type="EMBL" id="KAK0655971.1"/>
    </source>
</evidence>
<dbReference type="Proteomes" id="UP001174936">
    <property type="component" value="Unassembled WGS sequence"/>
</dbReference>
<sequence>MISGEMWRILRREAASTMKSALCARRGLVSRASSGGGKSRAPGQPRGHKQSSKTPQSQSAAKDETEESQGDQSSPNPAGSFANGFVNKEFPVFARDNDIGYRNRYKNARKDGSNPRFGIRTQYSPQHQVSMYHPDDFLLTQHPLTSKYLSMYREKKKNPLWTWFYANDSATAAFVRQSAKKMVRRALLGALKANHYRPNGKALAVDSVRGTELHGTIKFTVQNSQSTTNAKIPELIEYFTTLLRTQIIPELRRNVSKPTVEDGRAAELSDTVGKQVRGR</sequence>
<feature type="region of interest" description="Disordered" evidence="1">
    <location>
        <begin position="26"/>
        <end position="81"/>
    </location>
</feature>
<name>A0AA40CYD2_9PEZI</name>
<accession>A0AA40CYD2</accession>
<evidence type="ECO:0000313" key="3">
    <source>
        <dbReference type="Proteomes" id="UP001174936"/>
    </source>
</evidence>
<dbReference type="AlphaFoldDB" id="A0AA40CYD2"/>
<reference evidence="2" key="1">
    <citation type="submission" date="2023-06" db="EMBL/GenBank/DDBJ databases">
        <title>Genome-scale phylogeny and comparative genomics of the fungal order Sordariales.</title>
        <authorList>
            <consortium name="Lawrence Berkeley National Laboratory"/>
            <person name="Hensen N."/>
            <person name="Bonometti L."/>
            <person name="Westerberg I."/>
            <person name="Brannstrom I.O."/>
            <person name="Guillou S."/>
            <person name="Cros-Aarteil S."/>
            <person name="Calhoun S."/>
            <person name="Haridas S."/>
            <person name="Kuo A."/>
            <person name="Mondo S."/>
            <person name="Pangilinan J."/>
            <person name="Riley R."/>
            <person name="Labutti K."/>
            <person name="Andreopoulos B."/>
            <person name="Lipzen A."/>
            <person name="Chen C."/>
            <person name="Yanf M."/>
            <person name="Daum C."/>
            <person name="Ng V."/>
            <person name="Clum A."/>
            <person name="Steindorff A."/>
            <person name="Ohm R."/>
            <person name="Martin F."/>
            <person name="Silar P."/>
            <person name="Natvig D."/>
            <person name="Lalanne C."/>
            <person name="Gautier V."/>
            <person name="Ament-Velasquez S.L."/>
            <person name="Kruys A."/>
            <person name="Hutchinson M.I."/>
            <person name="Powell A.J."/>
            <person name="Barry K."/>
            <person name="Miller A.N."/>
            <person name="Grigoriev I.V."/>
            <person name="Debuchy R."/>
            <person name="Gladieux P."/>
            <person name="Thoren M.H."/>
            <person name="Johannesson H."/>
        </authorList>
    </citation>
    <scope>NUCLEOTIDE SEQUENCE</scope>
    <source>
        <strain evidence="2">SMH2532-1</strain>
    </source>
</reference>
<dbReference type="EMBL" id="JAULSV010000001">
    <property type="protein sequence ID" value="KAK0655971.1"/>
    <property type="molecule type" value="Genomic_DNA"/>
</dbReference>
<comment type="caution">
    <text evidence="2">The sequence shown here is derived from an EMBL/GenBank/DDBJ whole genome shotgun (WGS) entry which is preliminary data.</text>
</comment>
<evidence type="ECO:0000256" key="1">
    <source>
        <dbReference type="SAM" id="MobiDB-lite"/>
    </source>
</evidence>
<organism evidence="2 3">
    <name type="scientific">Cercophora newfieldiana</name>
    <dbReference type="NCBI Taxonomy" id="92897"/>
    <lineage>
        <taxon>Eukaryota</taxon>
        <taxon>Fungi</taxon>
        <taxon>Dikarya</taxon>
        <taxon>Ascomycota</taxon>
        <taxon>Pezizomycotina</taxon>
        <taxon>Sordariomycetes</taxon>
        <taxon>Sordariomycetidae</taxon>
        <taxon>Sordariales</taxon>
        <taxon>Lasiosphaeriaceae</taxon>
        <taxon>Cercophora</taxon>
    </lineage>
</organism>
<gene>
    <name evidence="2" type="ORF">B0T16DRAFT_398179</name>
</gene>